<feature type="compositionally biased region" description="Polar residues" evidence="1">
    <location>
        <begin position="1"/>
        <end position="18"/>
    </location>
</feature>
<name>A0A9P5YP90_9AGAR</name>
<evidence type="ECO:0000313" key="2">
    <source>
        <dbReference type="EMBL" id="KAF9472199.1"/>
    </source>
</evidence>
<organism evidence="2 3">
    <name type="scientific">Pholiota conissans</name>
    <dbReference type="NCBI Taxonomy" id="109636"/>
    <lineage>
        <taxon>Eukaryota</taxon>
        <taxon>Fungi</taxon>
        <taxon>Dikarya</taxon>
        <taxon>Basidiomycota</taxon>
        <taxon>Agaricomycotina</taxon>
        <taxon>Agaricomycetes</taxon>
        <taxon>Agaricomycetidae</taxon>
        <taxon>Agaricales</taxon>
        <taxon>Agaricineae</taxon>
        <taxon>Strophariaceae</taxon>
        <taxon>Pholiota</taxon>
    </lineage>
</organism>
<dbReference type="AlphaFoldDB" id="A0A9P5YP90"/>
<keyword evidence="3" id="KW-1185">Reference proteome</keyword>
<comment type="caution">
    <text evidence="2">The sequence shown here is derived from an EMBL/GenBank/DDBJ whole genome shotgun (WGS) entry which is preliminary data.</text>
</comment>
<proteinExistence type="predicted"/>
<sequence>MKNHSNPTHQHSRSTQYKQDGPIEVVDLNAIQCVVGRVHDRGKWAIIDCSGAFAQAEIV</sequence>
<dbReference type="Proteomes" id="UP000807469">
    <property type="component" value="Unassembled WGS sequence"/>
</dbReference>
<dbReference type="OrthoDB" id="6613063at2759"/>
<evidence type="ECO:0000313" key="3">
    <source>
        <dbReference type="Proteomes" id="UP000807469"/>
    </source>
</evidence>
<accession>A0A9P5YP90</accession>
<evidence type="ECO:0000256" key="1">
    <source>
        <dbReference type="SAM" id="MobiDB-lite"/>
    </source>
</evidence>
<gene>
    <name evidence="2" type="ORF">BDN70DRAFT_887261</name>
</gene>
<protein>
    <submittedName>
        <fullName evidence="2">Uncharacterized protein</fullName>
    </submittedName>
</protein>
<feature type="region of interest" description="Disordered" evidence="1">
    <location>
        <begin position="1"/>
        <end position="20"/>
    </location>
</feature>
<dbReference type="EMBL" id="MU155565">
    <property type="protein sequence ID" value="KAF9472199.1"/>
    <property type="molecule type" value="Genomic_DNA"/>
</dbReference>
<reference evidence="2" key="1">
    <citation type="submission" date="2020-11" db="EMBL/GenBank/DDBJ databases">
        <authorList>
            <consortium name="DOE Joint Genome Institute"/>
            <person name="Ahrendt S."/>
            <person name="Riley R."/>
            <person name="Andreopoulos W."/>
            <person name="Labutti K."/>
            <person name="Pangilinan J."/>
            <person name="Ruiz-Duenas F.J."/>
            <person name="Barrasa J.M."/>
            <person name="Sanchez-Garcia M."/>
            <person name="Camarero S."/>
            <person name="Miyauchi S."/>
            <person name="Serrano A."/>
            <person name="Linde D."/>
            <person name="Babiker R."/>
            <person name="Drula E."/>
            <person name="Ayuso-Fernandez I."/>
            <person name="Pacheco R."/>
            <person name="Padilla G."/>
            <person name="Ferreira P."/>
            <person name="Barriuso J."/>
            <person name="Kellner H."/>
            <person name="Castanera R."/>
            <person name="Alfaro M."/>
            <person name="Ramirez L."/>
            <person name="Pisabarro A.G."/>
            <person name="Kuo A."/>
            <person name="Tritt A."/>
            <person name="Lipzen A."/>
            <person name="He G."/>
            <person name="Yan M."/>
            <person name="Ng V."/>
            <person name="Cullen D."/>
            <person name="Martin F."/>
            <person name="Rosso M.-N."/>
            <person name="Henrissat B."/>
            <person name="Hibbett D."/>
            <person name="Martinez A.T."/>
            <person name="Grigoriev I.V."/>
        </authorList>
    </citation>
    <scope>NUCLEOTIDE SEQUENCE</scope>
    <source>
        <strain evidence="2">CIRM-BRFM 674</strain>
    </source>
</reference>